<keyword evidence="4" id="KW-1185">Reference proteome</keyword>
<proteinExistence type="predicted"/>
<evidence type="ECO:0000256" key="1">
    <source>
        <dbReference type="SAM" id="MobiDB-lite"/>
    </source>
</evidence>
<organism evidence="3 4">
    <name type="scientific">Caenorhabditis japonica</name>
    <dbReference type="NCBI Taxonomy" id="281687"/>
    <lineage>
        <taxon>Eukaryota</taxon>
        <taxon>Metazoa</taxon>
        <taxon>Ecdysozoa</taxon>
        <taxon>Nematoda</taxon>
        <taxon>Chromadorea</taxon>
        <taxon>Rhabditida</taxon>
        <taxon>Rhabditina</taxon>
        <taxon>Rhabditomorpha</taxon>
        <taxon>Rhabditoidea</taxon>
        <taxon>Rhabditidae</taxon>
        <taxon>Peloderinae</taxon>
        <taxon>Caenorhabditis</taxon>
    </lineage>
</organism>
<accession>A0A8R1HYU6</accession>
<feature type="compositionally biased region" description="Polar residues" evidence="1">
    <location>
        <begin position="125"/>
        <end position="134"/>
    </location>
</feature>
<evidence type="ECO:0000313" key="4">
    <source>
        <dbReference type="Proteomes" id="UP000005237"/>
    </source>
</evidence>
<feature type="region of interest" description="Disordered" evidence="1">
    <location>
        <begin position="125"/>
        <end position="155"/>
    </location>
</feature>
<reference evidence="3" key="2">
    <citation type="submission" date="2022-06" db="UniProtKB">
        <authorList>
            <consortium name="EnsemblMetazoa"/>
        </authorList>
    </citation>
    <scope>IDENTIFICATION</scope>
    <source>
        <strain evidence="3">DF5081</strain>
    </source>
</reference>
<reference evidence="4" key="1">
    <citation type="submission" date="2010-08" db="EMBL/GenBank/DDBJ databases">
        <authorList>
            <consortium name="Caenorhabditis japonica Sequencing Consortium"/>
            <person name="Wilson R.K."/>
        </authorList>
    </citation>
    <scope>NUCLEOTIDE SEQUENCE [LARGE SCALE GENOMIC DNA]</scope>
    <source>
        <strain evidence="4">DF5081</strain>
    </source>
</reference>
<keyword evidence="2" id="KW-0732">Signal</keyword>
<feature type="signal peptide" evidence="2">
    <location>
        <begin position="1"/>
        <end position="19"/>
    </location>
</feature>
<name>A0A8R1HYU6_CAEJA</name>
<dbReference type="Proteomes" id="UP000005237">
    <property type="component" value="Unassembled WGS sequence"/>
</dbReference>
<protein>
    <submittedName>
        <fullName evidence="3">Uncharacterized protein</fullName>
    </submittedName>
</protein>
<dbReference type="AlphaFoldDB" id="A0A8R1HYU6"/>
<dbReference type="EnsemblMetazoa" id="CJA11052.1">
    <property type="protein sequence ID" value="CJA11052.1"/>
    <property type="gene ID" value="WBGene00130256"/>
</dbReference>
<evidence type="ECO:0000256" key="2">
    <source>
        <dbReference type="SAM" id="SignalP"/>
    </source>
</evidence>
<sequence>MQLTLHFLLIAVFAMPVASDKHHDKLKTLSQKLFRLISQEIDKIKDEELVIGVSQALTTLPPVGFGGISQVPEAKVVPEVLTTKASISEQTSDRVKRSLPSGDQKTVELYSTTSGIPLEAAAQTEIDSATFETNSETETPSSDKSSEETEETVDETENIIETTNNPTATQTTGNARVTLPHNLFNYHNQFHQFLGHHKTKLSKLPPRPWNCKKKSHKKTKFPIYIGYGGPKSYQ</sequence>
<feature type="chain" id="PRO_5035947757" evidence="2">
    <location>
        <begin position="20"/>
        <end position="234"/>
    </location>
</feature>
<evidence type="ECO:0000313" key="3">
    <source>
        <dbReference type="EnsemblMetazoa" id="CJA11052.1"/>
    </source>
</evidence>